<protein>
    <submittedName>
        <fullName evidence="2">Outer membrane efflux protein</fullName>
    </submittedName>
</protein>
<dbReference type="Proteomes" id="UP000190162">
    <property type="component" value="Unassembled WGS sequence"/>
</dbReference>
<dbReference type="AlphaFoldDB" id="A0A1T4UJJ9"/>
<organism evidence="2 3">
    <name type="scientific">Enterovibrio nigricans DSM 22720</name>
    <dbReference type="NCBI Taxonomy" id="1121868"/>
    <lineage>
        <taxon>Bacteria</taxon>
        <taxon>Pseudomonadati</taxon>
        <taxon>Pseudomonadota</taxon>
        <taxon>Gammaproteobacteria</taxon>
        <taxon>Vibrionales</taxon>
        <taxon>Vibrionaceae</taxon>
        <taxon>Enterovibrio</taxon>
    </lineage>
</organism>
<dbReference type="SUPFAM" id="SSF56954">
    <property type="entry name" value="Outer membrane efflux proteins (OEP)"/>
    <property type="match status" value="1"/>
</dbReference>
<sequence>MNFNSIITLLLFTSFGVVASDRSEDIDNINKLISESIRYSYKVNSIQQEIFSSEQLYDAAKYYYVPSATISSEVKQKFDRPGHPSTPLTDFSLTLEANLKLWSNTTDDDNKSSYYKLQSDKYRYNAAILDVYKTINSNLIKIELSRQLLFKSNEYKNQMGQLILKMEKGANTGVLKKSDRLFADVTMKKFEESIYNAQSKVEGYKNEINNVTSRNLYNDGYKIPNSYVDKHLNLSDEMFEINNVIKNNFDISSRKYQIDSDKYAVEATNENFLVEIVTKHEINENELSNKKGSDNTPIDGYTYDSDGNSYIGLKLTFTGLNFGSFKNKESEKHLLTKKMIDTDEFIHQKYVDLKTYEQQYYLVRDRVDNIGVQIELTKKVIVQLMKEIGVDESNALDLFRNISSLSDLESSQLLAEIELLDIVMNVKQLNADIPRDYVIK</sequence>
<reference evidence="3" key="1">
    <citation type="submission" date="2017-02" db="EMBL/GenBank/DDBJ databases">
        <authorList>
            <person name="Varghese N."/>
            <person name="Submissions S."/>
        </authorList>
    </citation>
    <scope>NUCLEOTIDE SEQUENCE [LARGE SCALE GENOMIC DNA]</scope>
    <source>
        <strain evidence="3">DSM 22720</strain>
    </source>
</reference>
<keyword evidence="3" id="KW-1185">Reference proteome</keyword>
<evidence type="ECO:0000256" key="1">
    <source>
        <dbReference type="SAM" id="SignalP"/>
    </source>
</evidence>
<feature type="signal peptide" evidence="1">
    <location>
        <begin position="1"/>
        <end position="19"/>
    </location>
</feature>
<proteinExistence type="predicted"/>
<dbReference type="RefSeq" id="WP_078752265.1">
    <property type="nucleotide sequence ID" value="NZ_FUXU01000018.1"/>
</dbReference>
<dbReference type="Gene3D" id="1.20.1600.10">
    <property type="entry name" value="Outer membrane efflux proteins (OEP)"/>
    <property type="match status" value="1"/>
</dbReference>
<feature type="chain" id="PRO_5012211014" evidence="1">
    <location>
        <begin position="20"/>
        <end position="440"/>
    </location>
</feature>
<evidence type="ECO:0000313" key="3">
    <source>
        <dbReference type="Proteomes" id="UP000190162"/>
    </source>
</evidence>
<accession>A0A1T4UJJ9</accession>
<evidence type="ECO:0000313" key="2">
    <source>
        <dbReference type="EMBL" id="SKA52776.1"/>
    </source>
</evidence>
<name>A0A1T4UJJ9_9GAMM</name>
<dbReference type="OrthoDB" id="5918796at2"/>
<dbReference type="GO" id="GO:0015562">
    <property type="term" value="F:efflux transmembrane transporter activity"/>
    <property type="evidence" value="ECO:0007669"/>
    <property type="project" value="InterPro"/>
</dbReference>
<gene>
    <name evidence="2" type="ORF">SAMN02745132_01877</name>
</gene>
<keyword evidence="1" id="KW-0732">Signal</keyword>
<dbReference type="EMBL" id="FUXU01000018">
    <property type="protein sequence ID" value="SKA52776.1"/>
    <property type="molecule type" value="Genomic_DNA"/>
</dbReference>